<feature type="domain" description="FAD-binding" evidence="12">
    <location>
        <begin position="4"/>
        <end position="167"/>
    </location>
</feature>
<name>A0A9P5HGG2_9HYPO</name>
<dbReference type="PRINTS" id="PR00420">
    <property type="entry name" value="RNGMNOXGNASE"/>
</dbReference>
<evidence type="ECO:0000256" key="9">
    <source>
        <dbReference type="ARBA" id="ARBA00023033"/>
    </source>
</evidence>
<keyword evidence="14" id="KW-1185">Reference proteome</keyword>
<evidence type="ECO:0000256" key="2">
    <source>
        <dbReference type="ARBA" id="ARBA00004370"/>
    </source>
</evidence>
<dbReference type="Gene3D" id="3.50.50.60">
    <property type="entry name" value="FAD/NAD(P)-binding domain"/>
    <property type="match status" value="1"/>
</dbReference>
<dbReference type="SUPFAM" id="SSF51905">
    <property type="entry name" value="FAD/NAD(P)-binding domain"/>
    <property type="match status" value="1"/>
</dbReference>
<dbReference type="GO" id="GO:0016020">
    <property type="term" value="C:membrane"/>
    <property type="evidence" value="ECO:0007669"/>
    <property type="project" value="UniProtKB-SubCell"/>
</dbReference>
<keyword evidence="9" id="KW-0503">Monooxygenase</keyword>
<evidence type="ECO:0000256" key="1">
    <source>
        <dbReference type="ARBA" id="ARBA00001974"/>
    </source>
</evidence>
<dbReference type="GO" id="GO:0004497">
    <property type="term" value="F:monooxygenase activity"/>
    <property type="evidence" value="ECO:0007669"/>
    <property type="project" value="UniProtKB-KW"/>
</dbReference>
<protein>
    <recommendedName>
        <fullName evidence="12">FAD-binding domain-containing protein</fullName>
    </recommendedName>
</protein>
<dbReference type="EMBL" id="JAANBB010000004">
    <property type="protein sequence ID" value="KAF7557539.1"/>
    <property type="molecule type" value="Genomic_DNA"/>
</dbReference>
<evidence type="ECO:0000256" key="7">
    <source>
        <dbReference type="ARBA" id="ARBA00022989"/>
    </source>
</evidence>
<keyword evidence="5 11" id="KW-0812">Transmembrane</keyword>
<dbReference type="InterPro" id="IPR050562">
    <property type="entry name" value="FAD_mOase_fung"/>
</dbReference>
<dbReference type="OrthoDB" id="10029326at2759"/>
<evidence type="ECO:0000256" key="4">
    <source>
        <dbReference type="ARBA" id="ARBA00022630"/>
    </source>
</evidence>
<comment type="subcellular location">
    <subcellularLocation>
        <location evidence="2">Membrane</location>
    </subcellularLocation>
</comment>
<reference evidence="13" key="1">
    <citation type="submission" date="2020-03" db="EMBL/GenBank/DDBJ databases">
        <title>Draft Genome Sequence of Cylindrodendrum hubeiense.</title>
        <authorList>
            <person name="Buettner E."/>
            <person name="Kellner H."/>
        </authorList>
    </citation>
    <scope>NUCLEOTIDE SEQUENCE</scope>
    <source>
        <strain evidence="13">IHI 201604</strain>
    </source>
</reference>
<sequence>MPFKIIIVGGSVAGLSLANMLEKSNIDYILLEGYPEIAPQVGASIGLLPNGLRILDQLGCYEAYRAKAEDQIYQQVYLRKSNGKIYGYQHDLMEMWLGYPMIFIDRQMLLQVLYGNLKHKEKVLTSQRVVSVDFTESGVRATTKDNNIYEGDLIIGADGIHSKIREEMWRNAPLGYFSPNEDTQIPASTKCIFGISKRPPGYPGASQQNTFNKGYSYYIMEAPGDRLYWFLFVELDPTLYGQDIPKDIYENRIVTTLAPLQTYVFKKWHYRRIITIGDSAHKVDPVTGQGGNGAIESGALLVNALLRKLDESPNGLREDQVESALAEVHAGRFDRAEDVVKQGYWLQDVFTKRNLISTLIARYGLPALGSFGVLYRGVEFCAPATSLERLEIPNRPRAVPFEDELPAKPVKVVTMMHKVLPIAFFALLCFVSTGSVHVPKKLETFIDGLSLDGDQTSMLPAITFVTNWACLLTMALVESNRVGNQLAALALGITGMGKPEQGPERKKFHNMFAKADAPIIKRIHYTVLGASAVAHMANLVSLGIGASLSFGGGNVAMAALGLSKYDGLIFTLSALVLSLGISSWNLRLSGYITTEQALQSALAIVGGICIAGPAATVAAVAIWLCLQTLIVLILISFSLDA</sequence>
<comment type="cofactor">
    <cofactor evidence="1">
        <name>FAD</name>
        <dbReference type="ChEBI" id="CHEBI:57692"/>
    </cofactor>
</comment>
<evidence type="ECO:0000256" key="11">
    <source>
        <dbReference type="SAM" id="Phobius"/>
    </source>
</evidence>
<comment type="similarity">
    <text evidence="3">Belongs to the paxM FAD-dependent monooxygenase family.</text>
</comment>
<dbReference type="AlphaFoldDB" id="A0A9P5HGG2"/>
<dbReference type="Proteomes" id="UP000722485">
    <property type="component" value="Unassembled WGS sequence"/>
</dbReference>
<organism evidence="13 14">
    <name type="scientific">Cylindrodendrum hubeiense</name>
    <dbReference type="NCBI Taxonomy" id="595255"/>
    <lineage>
        <taxon>Eukaryota</taxon>
        <taxon>Fungi</taxon>
        <taxon>Dikarya</taxon>
        <taxon>Ascomycota</taxon>
        <taxon>Pezizomycotina</taxon>
        <taxon>Sordariomycetes</taxon>
        <taxon>Hypocreomycetidae</taxon>
        <taxon>Hypocreales</taxon>
        <taxon>Nectriaceae</taxon>
        <taxon>Cylindrodendrum</taxon>
    </lineage>
</organism>
<evidence type="ECO:0000313" key="14">
    <source>
        <dbReference type="Proteomes" id="UP000722485"/>
    </source>
</evidence>
<feature type="transmembrane region" description="Helical" evidence="11">
    <location>
        <begin position="598"/>
        <end position="615"/>
    </location>
</feature>
<keyword evidence="10 11" id="KW-0472">Membrane</keyword>
<gene>
    <name evidence="13" type="ORF">G7Z17_g531</name>
</gene>
<evidence type="ECO:0000256" key="5">
    <source>
        <dbReference type="ARBA" id="ARBA00022692"/>
    </source>
</evidence>
<evidence type="ECO:0000256" key="6">
    <source>
        <dbReference type="ARBA" id="ARBA00022827"/>
    </source>
</evidence>
<feature type="transmembrane region" description="Helical" evidence="11">
    <location>
        <begin position="527"/>
        <end position="548"/>
    </location>
</feature>
<evidence type="ECO:0000256" key="10">
    <source>
        <dbReference type="ARBA" id="ARBA00023136"/>
    </source>
</evidence>
<keyword evidence="4" id="KW-0285">Flavoprotein</keyword>
<evidence type="ECO:0000256" key="8">
    <source>
        <dbReference type="ARBA" id="ARBA00023002"/>
    </source>
</evidence>
<evidence type="ECO:0000313" key="13">
    <source>
        <dbReference type="EMBL" id="KAF7557539.1"/>
    </source>
</evidence>
<feature type="transmembrane region" description="Helical" evidence="11">
    <location>
        <begin position="419"/>
        <end position="438"/>
    </location>
</feature>
<keyword evidence="6" id="KW-0274">FAD</keyword>
<dbReference type="InterPro" id="IPR036188">
    <property type="entry name" value="FAD/NAD-bd_sf"/>
</dbReference>
<comment type="caution">
    <text evidence="13">The sequence shown here is derived from an EMBL/GenBank/DDBJ whole genome shotgun (WGS) entry which is preliminary data.</text>
</comment>
<dbReference type="PANTHER" id="PTHR47356:SF2">
    <property type="entry name" value="FAD-BINDING DOMAIN-CONTAINING PROTEIN-RELATED"/>
    <property type="match status" value="1"/>
</dbReference>
<dbReference type="PANTHER" id="PTHR47356">
    <property type="entry name" value="FAD-DEPENDENT MONOOXYGENASE ASQG-RELATED"/>
    <property type="match status" value="1"/>
</dbReference>
<dbReference type="Pfam" id="PF01494">
    <property type="entry name" value="FAD_binding_3"/>
    <property type="match status" value="2"/>
</dbReference>
<feature type="transmembrane region" description="Helical" evidence="11">
    <location>
        <begin position="568"/>
        <end position="586"/>
    </location>
</feature>
<dbReference type="InterPro" id="IPR002938">
    <property type="entry name" value="FAD-bd"/>
</dbReference>
<keyword evidence="7 11" id="KW-1133">Transmembrane helix</keyword>
<keyword evidence="8" id="KW-0560">Oxidoreductase</keyword>
<feature type="domain" description="FAD-binding" evidence="12">
    <location>
        <begin position="256"/>
        <end position="311"/>
    </location>
</feature>
<proteinExistence type="inferred from homology"/>
<dbReference type="GO" id="GO:0071949">
    <property type="term" value="F:FAD binding"/>
    <property type="evidence" value="ECO:0007669"/>
    <property type="project" value="InterPro"/>
</dbReference>
<evidence type="ECO:0000256" key="3">
    <source>
        <dbReference type="ARBA" id="ARBA00007992"/>
    </source>
</evidence>
<accession>A0A9P5HGG2</accession>
<evidence type="ECO:0000259" key="12">
    <source>
        <dbReference type="Pfam" id="PF01494"/>
    </source>
</evidence>